<accession>A0ABD2Y7J5</accession>
<dbReference type="Gene3D" id="3.40.50.720">
    <property type="entry name" value="NAD(P)-binding Rossmann-like Domain"/>
    <property type="match status" value="2"/>
</dbReference>
<dbReference type="Pfam" id="PF03949">
    <property type="entry name" value="Malic_M"/>
    <property type="match status" value="1"/>
</dbReference>
<feature type="chain" id="PRO_5044782205" description="Malic enzyme NAD-binding domain-containing protein" evidence="1">
    <location>
        <begin position="24"/>
        <end position="92"/>
    </location>
</feature>
<feature type="signal peptide" evidence="1">
    <location>
        <begin position="1"/>
        <end position="23"/>
    </location>
</feature>
<dbReference type="SUPFAM" id="SSF51735">
    <property type="entry name" value="NAD(P)-binding Rossmann-fold domains"/>
    <property type="match status" value="1"/>
</dbReference>
<dbReference type="EMBL" id="JBJUIK010000015">
    <property type="protein sequence ID" value="KAL3501790.1"/>
    <property type="molecule type" value="Genomic_DNA"/>
</dbReference>
<dbReference type="InterPro" id="IPR036291">
    <property type="entry name" value="NAD(P)-bd_dom_sf"/>
</dbReference>
<name>A0ABD2Y7J5_9GENT</name>
<dbReference type="InterPro" id="IPR012302">
    <property type="entry name" value="Malic_NAD-bd"/>
</dbReference>
<protein>
    <recommendedName>
        <fullName evidence="2">Malic enzyme NAD-binding domain-containing protein</fullName>
    </recommendedName>
</protein>
<reference evidence="3 4" key="1">
    <citation type="submission" date="2024-11" db="EMBL/GenBank/DDBJ databases">
        <title>A near-complete genome assembly of Cinchona calisaya.</title>
        <authorList>
            <person name="Lian D.C."/>
            <person name="Zhao X.W."/>
            <person name="Wei L."/>
        </authorList>
    </citation>
    <scope>NUCLEOTIDE SEQUENCE [LARGE SCALE GENOMIC DNA]</scope>
    <source>
        <tissue evidence="3">Nenye</tissue>
    </source>
</reference>
<evidence type="ECO:0000256" key="1">
    <source>
        <dbReference type="SAM" id="SignalP"/>
    </source>
</evidence>
<evidence type="ECO:0000313" key="4">
    <source>
        <dbReference type="Proteomes" id="UP001630127"/>
    </source>
</evidence>
<proteinExistence type="predicted"/>
<evidence type="ECO:0000259" key="2">
    <source>
        <dbReference type="Pfam" id="PF03949"/>
    </source>
</evidence>
<keyword evidence="1" id="KW-0732">Signal</keyword>
<dbReference type="PANTHER" id="PTHR23406:SF64">
    <property type="entry name" value="NADP-DEPENDENT MALIC ENZYME 3"/>
    <property type="match status" value="1"/>
</dbReference>
<comment type="caution">
    <text evidence="3">The sequence shown here is derived from an EMBL/GenBank/DDBJ whole genome shotgun (WGS) entry which is preliminary data.</text>
</comment>
<dbReference type="AlphaFoldDB" id="A0ABD2Y7J5"/>
<organism evidence="3 4">
    <name type="scientific">Cinchona calisaya</name>
    <dbReference type="NCBI Taxonomy" id="153742"/>
    <lineage>
        <taxon>Eukaryota</taxon>
        <taxon>Viridiplantae</taxon>
        <taxon>Streptophyta</taxon>
        <taxon>Embryophyta</taxon>
        <taxon>Tracheophyta</taxon>
        <taxon>Spermatophyta</taxon>
        <taxon>Magnoliopsida</taxon>
        <taxon>eudicotyledons</taxon>
        <taxon>Gunneridae</taxon>
        <taxon>Pentapetalae</taxon>
        <taxon>asterids</taxon>
        <taxon>lamiids</taxon>
        <taxon>Gentianales</taxon>
        <taxon>Rubiaceae</taxon>
        <taxon>Cinchonoideae</taxon>
        <taxon>Cinchoneae</taxon>
        <taxon>Cinchona</taxon>
    </lineage>
</organism>
<feature type="domain" description="Malic enzyme NAD-binding" evidence="2">
    <location>
        <begin position="2"/>
        <end position="49"/>
    </location>
</feature>
<gene>
    <name evidence="3" type="ORF">ACH5RR_036239</name>
</gene>
<evidence type="ECO:0000313" key="3">
    <source>
        <dbReference type="EMBL" id="KAL3501790.1"/>
    </source>
</evidence>
<dbReference type="Proteomes" id="UP001630127">
    <property type="component" value="Unassembled WGS sequence"/>
</dbReference>
<sequence length="92" mass="9658">MGIASVVLFGLIAAQKLVGETLAEHTFLFLGAGEAGTGIPELISLEMLKQPTVLIGTSEAGRTFTKEVVEPMASFNEVLHPSALLVGLLFSM</sequence>
<dbReference type="PANTHER" id="PTHR23406">
    <property type="entry name" value="MALIC ENZYME-RELATED"/>
    <property type="match status" value="1"/>
</dbReference>
<keyword evidence="4" id="KW-1185">Reference proteome</keyword>